<dbReference type="PANTHER" id="PTHR30055:SF234">
    <property type="entry name" value="HTH-TYPE TRANSCRIPTIONAL REGULATOR BETI"/>
    <property type="match status" value="1"/>
</dbReference>
<dbReference type="Gene3D" id="1.10.357.10">
    <property type="entry name" value="Tetracycline Repressor, domain 2"/>
    <property type="match status" value="1"/>
</dbReference>
<dbReference type="OrthoDB" id="4823039at2"/>
<sequence>MSDVVKRGYRSDIRTSQAQETRRRIIRSASELFVAAGYGATSVDAIAEGAGVSRKTVFNAVGGKAEILALALDWAIAGDDEPIPLADRPDVAALLRLDDPGSLLDAWAAVLADIDSRVADLYAALEAAAGMDSTAHALFTRLQSQRRDGAQVVVDALVARNGLRHRLPRGKAVDLACLFSEPVMYRRLVGDGGWSDQRFERWLRITLREQLLRT</sequence>
<keyword evidence="1" id="KW-0805">Transcription regulation</keyword>
<evidence type="ECO:0000313" key="7">
    <source>
        <dbReference type="Proteomes" id="UP000078396"/>
    </source>
</evidence>
<organism evidence="6 7">
    <name type="scientific">Mycolicibacterium iranicum</name>
    <name type="common">Mycobacterium iranicum</name>
    <dbReference type="NCBI Taxonomy" id="912594"/>
    <lineage>
        <taxon>Bacteria</taxon>
        <taxon>Bacillati</taxon>
        <taxon>Actinomycetota</taxon>
        <taxon>Actinomycetes</taxon>
        <taxon>Mycobacteriales</taxon>
        <taxon>Mycobacteriaceae</taxon>
        <taxon>Mycolicibacterium</taxon>
    </lineage>
</organism>
<feature type="DNA-binding region" description="H-T-H motif" evidence="4">
    <location>
        <begin position="42"/>
        <end position="61"/>
    </location>
</feature>
<dbReference type="RefSeq" id="WP_064282448.1">
    <property type="nucleotide sequence ID" value="NZ_LWCS01000026.1"/>
</dbReference>
<gene>
    <name evidence="6" type="ORF">A4X20_21850</name>
</gene>
<dbReference type="InterPro" id="IPR050109">
    <property type="entry name" value="HTH-type_TetR-like_transc_reg"/>
</dbReference>
<evidence type="ECO:0000256" key="4">
    <source>
        <dbReference type="PROSITE-ProRule" id="PRU00335"/>
    </source>
</evidence>
<evidence type="ECO:0000259" key="5">
    <source>
        <dbReference type="PROSITE" id="PS50977"/>
    </source>
</evidence>
<dbReference type="Proteomes" id="UP000078396">
    <property type="component" value="Unassembled WGS sequence"/>
</dbReference>
<evidence type="ECO:0000256" key="1">
    <source>
        <dbReference type="ARBA" id="ARBA00023015"/>
    </source>
</evidence>
<dbReference type="PANTHER" id="PTHR30055">
    <property type="entry name" value="HTH-TYPE TRANSCRIPTIONAL REGULATOR RUTR"/>
    <property type="match status" value="1"/>
</dbReference>
<dbReference type="Pfam" id="PF00440">
    <property type="entry name" value="TetR_N"/>
    <property type="match status" value="1"/>
</dbReference>
<dbReference type="InterPro" id="IPR009057">
    <property type="entry name" value="Homeodomain-like_sf"/>
</dbReference>
<dbReference type="PRINTS" id="PR00455">
    <property type="entry name" value="HTHTETR"/>
</dbReference>
<name>A0A178LU08_MYCIR</name>
<protein>
    <recommendedName>
        <fullName evidence="5">HTH tetR-type domain-containing protein</fullName>
    </recommendedName>
</protein>
<reference evidence="6 7" key="1">
    <citation type="submission" date="2016-04" db="EMBL/GenBank/DDBJ databases">
        <title>Draft Genome Sequences of Staphylococcus capitis Strain H36, S. capitis Strain H65, S. cohnii Strain H62, S. hominis Strain H69, Mycobacterium iranicum Strain H39, Plantibacter sp. Strain H53, Pseudomonas oryzihabitans Strain H72, and Microbacterium sp. Strain H83, isolated from residential settings.</title>
        <authorList>
            <person name="Lymperopoulou D."/>
            <person name="Adams R.I."/>
            <person name="Lindow S."/>
            <person name="Coil D.A."/>
            <person name="Jospin G."/>
            <person name="Eisen J.A."/>
        </authorList>
    </citation>
    <scope>NUCLEOTIDE SEQUENCE [LARGE SCALE GENOMIC DNA]</scope>
    <source>
        <strain evidence="6 7">H39</strain>
    </source>
</reference>
<accession>A0A178LU08</accession>
<dbReference type="AlphaFoldDB" id="A0A178LU08"/>
<evidence type="ECO:0000256" key="2">
    <source>
        <dbReference type="ARBA" id="ARBA00023125"/>
    </source>
</evidence>
<dbReference type="SUPFAM" id="SSF46689">
    <property type="entry name" value="Homeodomain-like"/>
    <property type="match status" value="1"/>
</dbReference>
<keyword evidence="3" id="KW-0804">Transcription</keyword>
<dbReference type="GO" id="GO:0003700">
    <property type="term" value="F:DNA-binding transcription factor activity"/>
    <property type="evidence" value="ECO:0007669"/>
    <property type="project" value="TreeGrafter"/>
</dbReference>
<proteinExistence type="predicted"/>
<feature type="domain" description="HTH tetR-type" evidence="5">
    <location>
        <begin position="19"/>
        <end position="79"/>
    </location>
</feature>
<dbReference type="PROSITE" id="PS50977">
    <property type="entry name" value="HTH_TETR_2"/>
    <property type="match status" value="1"/>
</dbReference>
<dbReference type="GO" id="GO:0000976">
    <property type="term" value="F:transcription cis-regulatory region binding"/>
    <property type="evidence" value="ECO:0007669"/>
    <property type="project" value="TreeGrafter"/>
</dbReference>
<dbReference type="EMBL" id="LWCS01000026">
    <property type="protein sequence ID" value="OAN37585.1"/>
    <property type="molecule type" value="Genomic_DNA"/>
</dbReference>
<comment type="caution">
    <text evidence="6">The sequence shown here is derived from an EMBL/GenBank/DDBJ whole genome shotgun (WGS) entry which is preliminary data.</text>
</comment>
<evidence type="ECO:0000256" key="3">
    <source>
        <dbReference type="ARBA" id="ARBA00023163"/>
    </source>
</evidence>
<keyword evidence="2 4" id="KW-0238">DNA-binding</keyword>
<evidence type="ECO:0000313" key="6">
    <source>
        <dbReference type="EMBL" id="OAN37585.1"/>
    </source>
</evidence>
<dbReference type="InterPro" id="IPR001647">
    <property type="entry name" value="HTH_TetR"/>
</dbReference>